<feature type="binding site" evidence="6">
    <location>
        <position position="67"/>
    </location>
    <ligand>
        <name>a divalent metal cation</name>
        <dbReference type="ChEBI" id="CHEBI:60240"/>
        <label>1</label>
    </ligand>
</feature>
<reference evidence="7" key="1">
    <citation type="journal article" date="2014" name="Int. J. Syst. Evol. Microbiol.">
        <title>Complete genome sequence of Corynebacterium casei LMG S-19264T (=DSM 44701T), isolated from a smear-ripened cheese.</title>
        <authorList>
            <consortium name="US DOE Joint Genome Institute (JGI-PGF)"/>
            <person name="Walter F."/>
            <person name="Albersmeier A."/>
            <person name="Kalinowski J."/>
            <person name="Ruckert C."/>
        </authorList>
    </citation>
    <scope>NUCLEOTIDE SEQUENCE</scope>
    <source>
        <strain evidence="7">CGMCC 1.12827</strain>
    </source>
</reference>
<comment type="caution">
    <text evidence="7">The sequence shown here is derived from an EMBL/GenBank/DDBJ whole genome shotgun (WGS) entry which is preliminary data.</text>
</comment>
<dbReference type="SUPFAM" id="SSF102705">
    <property type="entry name" value="NIF3 (NGG1p interacting factor 3)-like"/>
    <property type="match status" value="1"/>
</dbReference>
<dbReference type="InterPro" id="IPR002678">
    <property type="entry name" value="DUF34/NIF3"/>
</dbReference>
<evidence type="ECO:0000313" key="7">
    <source>
        <dbReference type="EMBL" id="GGB18539.1"/>
    </source>
</evidence>
<dbReference type="Gene3D" id="3.40.1390.30">
    <property type="entry name" value="NIF3 (NGG1p interacting factor 3)-like"/>
    <property type="match status" value="1"/>
</dbReference>
<evidence type="ECO:0000256" key="4">
    <source>
        <dbReference type="ARBA" id="ARBA00022723"/>
    </source>
</evidence>
<evidence type="ECO:0000313" key="8">
    <source>
        <dbReference type="Proteomes" id="UP000621454"/>
    </source>
</evidence>
<dbReference type="GO" id="GO:0005737">
    <property type="term" value="C:cytoplasm"/>
    <property type="evidence" value="ECO:0007669"/>
    <property type="project" value="TreeGrafter"/>
</dbReference>
<comment type="subunit">
    <text evidence="2">Homohexamer.</text>
</comment>
<organism evidence="7 8">
    <name type="scientific">Gordonia jinhuaensis</name>
    <dbReference type="NCBI Taxonomy" id="1517702"/>
    <lineage>
        <taxon>Bacteria</taxon>
        <taxon>Bacillati</taxon>
        <taxon>Actinomycetota</taxon>
        <taxon>Actinomycetes</taxon>
        <taxon>Mycobacteriales</taxon>
        <taxon>Gordoniaceae</taxon>
        <taxon>Gordonia</taxon>
    </lineage>
</organism>
<dbReference type="Pfam" id="PF01784">
    <property type="entry name" value="DUF34_NIF3"/>
    <property type="match status" value="1"/>
</dbReference>
<evidence type="ECO:0000256" key="3">
    <source>
        <dbReference type="ARBA" id="ARBA00022112"/>
    </source>
</evidence>
<dbReference type="EMBL" id="BMGC01000002">
    <property type="protein sequence ID" value="GGB18539.1"/>
    <property type="molecule type" value="Genomic_DNA"/>
</dbReference>
<feature type="binding site" evidence="6">
    <location>
        <position position="335"/>
    </location>
    <ligand>
        <name>a divalent metal cation</name>
        <dbReference type="ChEBI" id="CHEBI:60240"/>
        <label>1</label>
    </ligand>
</feature>
<evidence type="ECO:0000256" key="6">
    <source>
        <dbReference type="PIRSR" id="PIRSR602678-1"/>
    </source>
</evidence>
<name>A0A916WNW5_9ACTN</name>
<dbReference type="InterPro" id="IPR015867">
    <property type="entry name" value="N-reg_PII/ATP_PRibTrfase_C"/>
</dbReference>
<dbReference type="PIRSF" id="PIRSF037489">
    <property type="entry name" value="UCP037489_NIF3_YqfO"/>
    <property type="match status" value="1"/>
</dbReference>
<dbReference type="NCBIfam" id="TIGR00486">
    <property type="entry name" value="YbgI_SA1388"/>
    <property type="match status" value="1"/>
</dbReference>
<feature type="binding site" evidence="6">
    <location>
        <position position="68"/>
    </location>
    <ligand>
        <name>a divalent metal cation</name>
        <dbReference type="ChEBI" id="CHEBI:60240"/>
        <label>1</label>
    </ligand>
</feature>
<evidence type="ECO:0000256" key="1">
    <source>
        <dbReference type="ARBA" id="ARBA00006964"/>
    </source>
</evidence>
<accession>A0A916WNW5</accession>
<dbReference type="FunFam" id="3.40.1390.30:FF:000001">
    <property type="entry name" value="GTP cyclohydrolase 1 type 2"/>
    <property type="match status" value="1"/>
</dbReference>
<dbReference type="AlphaFoldDB" id="A0A916WNW5"/>
<dbReference type="PANTHER" id="PTHR13799">
    <property type="entry name" value="NGG1 INTERACTING FACTOR 3"/>
    <property type="match status" value="1"/>
</dbReference>
<gene>
    <name evidence="7" type="ORF">GCM10011489_03320</name>
</gene>
<dbReference type="GO" id="GO:0046872">
    <property type="term" value="F:metal ion binding"/>
    <property type="evidence" value="ECO:0007669"/>
    <property type="project" value="UniProtKB-UniRule"/>
</dbReference>
<keyword evidence="8" id="KW-1185">Reference proteome</keyword>
<dbReference type="RefSeq" id="WP_188584854.1">
    <property type="nucleotide sequence ID" value="NZ_BMGC01000002.1"/>
</dbReference>
<protein>
    <recommendedName>
        <fullName evidence="3 5">GTP cyclohydrolase 1 type 2 homolog</fullName>
    </recommendedName>
</protein>
<dbReference type="PANTHER" id="PTHR13799:SF14">
    <property type="entry name" value="GTP CYCLOHYDROLASE 1 TYPE 2 HOMOLOG"/>
    <property type="match status" value="1"/>
</dbReference>
<feature type="binding site" evidence="6">
    <location>
        <position position="106"/>
    </location>
    <ligand>
        <name>a divalent metal cation</name>
        <dbReference type="ChEBI" id="CHEBI:60240"/>
        <label>1</label>
    </ligand>
</feature>
<comment type="similarity">
    <text evidence="1 5">Belongs to the GTP cyclohydrolase I type 2/NIF3 family.</text>
</comment>
<sequence>MPSVTVADVIAVLDRAYPPVLAQSWDSVGLVCGDPAESAESILLTVDVTDEVVDAAVADGHTMIVAHHPLLLRGVDRVGTDTAKGRIVHRLIRHGIALFTAHTNADSAQRGVSDALADALGLVDCDVLEPTPTGVMDKWSVFVPAEDADTVAEAMFAAGAGEIGEYRHCDWRVDGRGQFLPVGAAQPAIGAVGELAAVAETKIEMVARAGVRERVLEALRRAHPYEEPAFDVLTQASLPGATGLGRIGRLAEPMSLAQFTAHVAATLPATPWGVRAAGDPQSRIEKVAVCGGAGDSLLDLVARTDADAYVTGDLRHHPVDEHRRAGGPALVDAGHWATEFPWCADASATLTAALPAGVAVAVHQRPTDPFVVHADSPPA</sequence>
<evidence type="ECO:0000256" key="5">
    <source>
        <dbReference type="PIRNR" id="PIRNR037489"/>
    </source>
</evidence>
<evidence type="ECO:0000256" key="2">
    <source>
        <dbReference type="ARBA" id="ARBA00011643"/>
    </source>
</evidence>
<dbReference type="InterPro" id="IPR036069">
    <property type="entry name" value="DUF34/NIF3_sf"/>
</dbReference>
<proteinExistence type="inferred from homology"/>
<dbReference type="Proteomes" id="UP000621454">
    <property type="component" value="Unassembled WGS sequence"/>
</dbReference>
<keyword evidence="4 5" id="KW-0479">Metal-binding</keyword>
<feature type="binding site" evidence="6">
    <location>
        <position position="339"/>
    </location>
    <ligand>
        <name>a divalent metal cation</name>
        <dbReference type="ChEBI" id="CHEBI:60240"/>
        <label>1</label>
    </ligand>
</feature>
<dbReference type="InterPro" id="IPR017221">
    <property type="entry name" value="DUF34/NIF3_bac"/>
</dbReference>
<reference evidence="7" key="2">
    <citation type="submission" date="2020-09" db="EMBL/GenBank/DDBJ databases">
        <authorList>
            <person name="Sun Q."/>
            <person name="Zhou Y."/>
        </authorList>
    </citation>
    <scope>NUCLEOTIDE SEQUENCE</scope>
    <source>
        <strain evidence="7">CGMCC 1.12827</strain>
    </source>
</reference>
<dbReference type="Gene3D" id="3.30.70.120">
    <property type="match status" value="1"/>
</dbReference>